<dbReference type="InterPro" id="IPR001579">
    <property type="entry name" value="Glyco_hydro_18_chit_AS"/>
</dbReference>
<feature type="chain" id="PRO_5004497296" description="chitinase" evidence="11">
    <location>
        <begin position="32"/>
        <end position="1462"/>
    </location>
</feature>
<dbReference type="GO" id="GO:0008843">
    <property type="term" value="F:endochitinase activity"/>
    <property type="evidence" value="ECO:0007669"/>
    <property type="project" value="UniProtKB-EC"/>
</dbReference>
<evidence type="ECO:0000256" key="11">
    <source>
        <dbReference type="SAM" id="SignalP"/>
    </source>
</evidence>
<dbReference type="CDD" id="cd06548">
    <property type="entry name" value="GH18_chitinase"/>
    <property type="match status" value="2"/>
</dbReference>
<proteinExistence type="inferred from homology"/>
<keyword evidence="15" id="KW-1185">Reference proteome</keyword>
<dbReference type="PROSITE" id="PS01095">
    <property type="entry name" value="GH18_1"/>
    <property type="match status" value="2"/>
</dbReference>
<dbReference type="Gene3D" id="2.60.40.10">
    <property type="entry name" value="Immunoglobulins"/>
    <property type="match status" value="3"/>
</dbReference>
<dbReference type="SUPFAM" id="SSF49265">
    <property type="entry name" value="Fibronectin type III"/>
    <property type="match status" value="2"/>
</dbReference>
<evidence type="ECO:0000259" key="12">
    <source>
        <dbReference type="PROSITE" id="PS50853"/>
    </source>
</evidence>
<keyword evidence="5" id="KW-0136">Cellulose degradation</keyword>
<evidence type="ECO:0000256" key="8">
    <source>
        <dbReference type="ARBA" id="ARBA00023295"/>
    </source>
</evidence>
<feature type="domain" description="GH18" evidence="13">
    <location>
        <begin position="960"/>
        <end position="1244"/>
    </location>
</feature>
<keyword evidence="11" id="KW-0732">Signal</keyword>
<dbReference type="eggNOG" id="COG3979">
    <property type="taxonomic scope" value="Bacteria"/>
</dbReference>
<evidence type="ECO:0000256" key="1">
    <source>
        <dbReference type="ARBA" id="ARBA00000822"/>
    </source>
</evidence>
<dbReference type="PATRIC" id="fig|1195236.3.peg.3133"/>
<dbReference type="eggNOG" id="COG3325">
    <property type="taxonomic scope" value="Bacteria"/>
</dbReference>
<dbReference type="InterPro" id="IPR013783">
    <property type="entry name" value="Ig-like_fold"/>
</dbReference>
<name>S0FSA9_RUMCE</name>
<dbReference type="PROSITE" id="PS51910">
    <property type="entry name" value="GH18_2"/>
    <property type="match status" value="3"/>
</dbReference>
<dbReference type="RefSeq" id="WP_004626674.1">
    <property type="nucleotide sequence ID" value="NZ_AORV01000039.1"/>
</dbReference>
<dbReference type="InterPro" id="IPR017853">
    <property type="entry name" value="GH"/>
</dbReference>
<dbReference type="PANTHER" id="PTHR11177:SF317">
    <property type="entry name" value="CHITINASE 12-RELATED"/>
    <property type="match status" value="1"/>
</dbReference>
<dbReference type="Proteomes" id="UP000014155">
    <property type="component" value="Unassembled WGS sequence"/>
</dbReference>
<dbReference type="SUPFAM" id="SSF81296">
    <property type="entry name" value="E set domains"/>
    <property type="match status" value="1"/>
</dbReference>
<evidence type="ECO:0000313" key="14">
    <source>
        <dbReference type="EMBL" id="EMS71348.1"/>
    </source>
</evidence>
<dbReference type="InterPro" id="IPR050314">
    <property type="entry name" value="Glycosyl_Hydrlase_18"/>
</dbReference>
<feature type="domain" description="GH18" evidence="13">
    <location>
        <begin position="37"/>
        <end position="439"/>
    </location>
</feature>
<dbReference type="InterPro" id="IPR036573">
    <property type="entry name" value="CBM_sf_5/12"/>
</dbReference>
<dbReference type="GO" id="GO:0030245">
    <property type="term" value="P:cellulose catabolic process"/>
    <property type="evidence" value="ECO:0007669"/>
    <property type="project" value="UniProtKB-KW"/>
</dbReference>
<feature type="domain" description="Fibronectin type-III" evidence="12">
    <location>
        <begin position="869"/>
        <end position="949"/>
    </location>
</feature>
<feature type="region of interest" description="Disordered" evidence="10">
    <location>
        <begin position="1395"/>
        <end position="1416"/>
    </location>
</feature>
<dbReference type="GO" id="GO:0005576">
    <property type="term" value="C:extracellular region"/>
    <property type="evidence" value="ECO:0007669"/>
    <property type="project" value="InterPro"/>
</dbReference>
<dbReference type="InterPro" id="IPR011583">
    <property type="entry name" value="Chitinase_II/V-like_cat"/>
</dbReference>
<keyword evidence="4 9" id="KW-0378">Hydrolase</keyword>
<evidence type="ECO:0000313" key="15">
    <source>
        <dbReference type="Proteomes" id="UP000014155"/>
    </source>
</evidence>
<reference evidence="14 15" key="1">
    <citation type="journal article" date="2013" name="Genome Announc.">
        <title>Draft Genome Sequence of the Cellulolytic, Mesophilic, Anaerobic Bacterium Clostridium termitidis Strain CT1112 (DSM 5398).</title>
        <authorList>
            <person name="Lal S."/>
            <person name="Ramachandran U."/>
            <person name="Zhang X."/>
            <person name="Munir R."/>
            <person name="Sparling R."/>
            <person name="Levin D.B."/>
        </authorList>
    </citation>
    <scope>NUCLEOTIDE SEQUENCE [LARGE SCALE GENOMIC DNA]</scope>
    <source>
        <strain evidence="14 15">CT1112</strain>
    </source>
</reference>
<dbReference type="CDD" id="cd12214">
    <property type="entry name" value="ChiA1_BD"/>
    <property type="match status" value="2"/>
</dbReference>
<evidence type="ECO:0000259" key="13">
    <source>
        <dbReference type="PROSITE" id="PS51910"/>
    </source>
</evidence>
<evidence type="ECO:0000256" key="6">
    <source>
        <dbReference type="ARBA" id="ARBA00023024"/>
    </source>
</evidence>
<dbReference type="Gene3D" id="3.20.20.80">
    <property type="entry name" value="Glycosidases"/>
    <property type="match status" value="3"/>
</dbReference>
<dbReference type="GO" id="GO:0030246">
    <property type="term" value="F:carbohydrate binding"/>
    <property type="evidence" value="ECO:0007669"/>
    <property type="project" value="InterPro"/>
</dbReference>
<evidence type="ECO:0000256" key="9">
    <source>
        <dbReference type="RuleBase" id="RU000489"/>
    </source>
</evidence>
<protein>
    <recommendedName>
        <fullName evidence="3">chitinase</fullName>
        <ecNumber evidence="3">3.2.1.14</ecNumber>
    </recommendedName>
</protein>
<dbReference type="SMART" id="SM00060">
    <property type="entry name" value="FN3"/>
    <property type="match status" value="2"/>
</dbReference>
<dbReference type="InterPro" id="IPR036116">
    <property type="entry name" value="FN3_sf"/>
</dbReference>
<keyword evidence="6" id="KW-0624">Polysaccharide degradation</keyword>
<dbReference type="EC" id="3.2.1.14" evidence="3"/>
<gene>
    <name evidence="14" type="ORF">CTER_2813</name>
</gene>
<sequence length="1462" mass="159185">MRRKFKLKRFFAVTLAFALLFTQFATLNVKAETGRGKNIVAYFPNWGTYNVNHSNFSVEKIPWDKVTVINHAFFEVDSGFKLASTDTFADFDKMFTHSEGWEANQIRGHFGEYKYFKSRYPDVKVLVSVGGWTRGQNFHAMAATSSTRAVFIKSVIEFLKKYPFIDGIDIDWEFPGIDRKADPNDEYDKGCSGGPEDKQNFTALLREIRQAYNNNGLSGKMLTIAAPAGYDKAVYQEPDVYAQYLDFINVMTYDIHGAWETSTNHHSGIYANPNDPSDTSPVDIKNRYNTDSAMKLYRDVYRIPANKLNVGTPFYSRGWKGVKNNGGALPGLFAPASGAPVGTWDNPQSPGGQNPYFKMKELEKTAGYIKYRDPYAKVPYLYNASQGVMYTYEDEESLGERCNYVINNGYGGMIIWEISGDNPSGFPMTTLISEKFKGINQDDGNNKLPAAAALSADSTTNSGSYTVTVTVPANNTATELTLYEGNNVVKTQNLTANSSAAQIIKYDVSGKSAGTYSYRADLSNQYGITPGASLVITVKSNQDGNTNPSGGYNVIGYVYGTPNNVDATKLTHINYAFAQIVNGKVAVSNPGDLAALVALKVKNPNLKVILSVGGWGGDGFSDAALTEASRNTFAESCLKVINDNKLDGIDLDWEYPVNGGWGMIKCRPEDKTNFTLMLQAVRNKIGNGKILSIASGASQEYANNTELAKIAGICDFINIMTYDFGASRHNANLYESSNYGYSISCDSAVKIHLANGVPARKINMGMPFYGRKGSDWPTYSELVENYINKNGWTRYWDEQAKACYLLNQGQFLTYDDVESFGYKTAYIKEKGLGGAMFWQYNQDYKGTLLGKLWSDLGSAQEEPGTVPNVPQNLKVAVDGTSVINISWNASAGATGYDLKIDGVETSNVTSPYAHTGLAANSTHTYAIRAKNAKGASPWSSIVSATTKQANNDTSGSWGSRIFAPYVDVMLWPTFSINDCYEKTNQKFYTLAFITSNGAGNPAWGGITGIDTDFYADEINNIRSKGGDVIVSFGGANGIELAQSNTDAAALQSKYQSVIDKYKLTWIDFDIEGSAVADKAAIDRRSKAIKGLQARNPNLKVAFCLPVLPSGLTDDGLYVLKNAKENGVRIDVVNVMAMDYGDGQAPNPDGKMGDYAIQAARATYDQCNNLGISVKIGVTPMIGKNDVQTEVFYQSDARKLLSFAQSNSWVRLLAMWSVNRDNGRGGALYQSSNITQTDLEFTNIFKVFNTGSEPGDDDTNPPAIPAVPTGLNAAAAGTSVINITWSNSTGATGYDLKIDGVEISNVTSPYAHTGLAANSVHTYAIRAKNSSGTSAWSSAVTAATKPQIVDGSAWEAYKAYNAGDVVTYNGTAYKCIQSHTSLPGWEPSNVPALWSKTDSAAGVDPKPQPEPDPQPAKPVWVANEVYRTGDLVTYNGNLYECIQAHTSLPGWEPSNVPALWSQV</sequence>
<comment type="caution">
    <text evidence="14">The sequence shown here is derived from an EMBL/GenBank/DDBJ whole genome shotgun (WGS) entry which is preliminary data.</text>
</comment>
<dbReference type="GO" id="GO:0008061">
    <property type="term" value="F:chitin binding"/>
    <property type="evidence" value="ECO:0007669"/>
    <property type="project" value="InterPro"/>
</dbReference>
<comment type="similarity">
    <text evidence="2">Belongs to the glycosyl hydrolase 18 family. Chitinase class II subfamily.</text>
</comment>
<dbReference type="PROSITE" id="PS50853">
    <property type="entry name" value="FN3"/>
    <property type="match status" value="1"/>
</dbReference>
<evidence type="ECO:0000256" key="4">
    <source>
        <dbReference type="ARBA" id="ARBA00022801"/>
    </source>
</evidence>
<dbReference type="InterPro" id="IPR003610">
    <property type="entry name" value="CBM5/12"/>
</dbReference>
<dbReference type="InterPro" id="IPR029070">
    <property type="entry name" value="Chitinase_insertion_sf"/>
</dbReference>
<evidence type="ECO:0000256" key="7">
    <source>
        <dbReference type="ARBA" id="ARBA00023277"/>
    </source>
</evidence>
<keyword evidence="6" id="KW-0146">Chitin degradation</keyword>
<dbReference type="Gene3D" id="2.10.10.20">
    <property type="entry name" value="Carbohydrate-binding module superfamily 5/12"/>
    <property type="match status" value="2"/>
</dbReference>
<dbReference type="Pfam" id="PF00704">
    <property type="entry name" value="Glyco_hydro_18"/>
    <property type="match status" value="2"/>
</dbReference>
<keyword evidence="7" id="KW-0119">Carbohydrate metabolism</keyword>
<feature type="compositionally biased region" description="Pro residues" evidence="10">
    <location>
        <begin position="1405"/>
        <end position="1415"/>
    </location>
</feature>
<dbReference type="SUPFAM" id="SSF54556">
    <property type="entry name" value="Chitinase insertion domain"/>
    <property type="match status" value="2"/>
</dbReference>
<comment type="catalytic activity">
    <reaction evidence="1">
        <text>Random endo-hydrolysis of N-acetyl-beta-D-glucosaminide (1-&gt;4)-beta-linkages in chitin and chitodextrins.</text>
        <dbReference type="EC" id="3.2.1.14"/>
    </reaction>
</comment>
<dbReference type="CDD" id="cd06543">
    <property type="entry name" value="GH18_PF-ChiA-like"/>
    <property type="match status" value="1"/>
</dbReference>
<dbReference type="STRING" id="1195236.CTER_2813"/>
<accession>S0FSA9</accession>
<feature type="signal peptide" evidence="11">
    <location>
        <begin position="1"/>
        <end position="31"/>
    </location>
</feature>
<dbReference type="CDD" id="cd00063">
    <property type="entry name" value="FN3"/>
    <property type="match status" value="2"/>
</dbReference>
<evidence type="ECO:0000256" key="10">
    <source>
        <dbReference type="SAM" id="MobiDB-lite"/>
    </source>
</evidence>
<feature type="domain" description="GH18" evidence="13">
    <location>
        <begin position="547"/>
        <end position="859"/>
    </location>
</feature>
<organism evidence="14 15">
    <name type="scientific">Ruminiclostridium cellobioparum subsp. termitidis CT1112</name>
    <dbReference type="NCBI Taxonomy" id="1195236"/>
    <lineage>
        <taxon>Bacteria</taxon>
        <taxon>Bacillati</taxon>
        <taxon>Bacillota</taxon>
        <taxon>Clostridia</taxon>
        <taxon>Eubacteriales</taxon>
        <taxon>Oscillospiraceae</taxon>
        <taxon>Ruminiclostridium</taxon>
    </lineage>
</organism>
<dbReference type="EMBL" id="AORV01000039">
    <property type="protein sequence ID" value="EMS71348.1"/>
    <property type="molecule type" value="Genomic_DNA"/>
</dbReference>
<dbReference type="SUPFAM" id="SSF51445">
    <property type="entry name" value="(Trans)glycosidases"/>
    <property type="match status" value="3"/>
</dbReference>
<keyword evidence="8 9" id="KW-0326">Glycosidase</keyword>
<dbReference type="Pfam" id="PF02839">
    <property type="entry name" value="CBM_5_12"/>
    <property type="match status" value="2"/>
</dbReference>
<dbReference type="SMART" id="SM00495">
    <property type="entry name" value="ChtBD3"/>
    <property type="match status" value="2"/>
</dbReference>
<dbReference type="GO" id="GO:0006032">
    <property type="term" value="P:chitin catabolic process"/>
    <property type="evidence" value="ECO:0007669"/>
    <property type="project" value="UniProtKB-KW"/>
</dbReference>
<dbReference type="Pfam" id="PF00041">
    <property type="entry name" value="fn3"/>
    <property type="match status" value="1"/>
</dbReference>
<dbReference type="PANTHER" id="PTHR11177">
    <property type="entry name" value="CHITINASE"/>
    <property type="match status" value="1"/>
</dbReference>
<dbReference type="SMART" id="SM00636">
    <property type="entry name" value="Glyco_18"/>
    <property type="match status" value="2"/>
</dbReference>
<dbReference type="InterPro" id="IPR003961">
    <property type="entry name" value="FN3_dom"/>
</dbReference>
<evidence type="ECO:0000256" key="2">
    <source>
        <dbReference type="ARBA" id="ARBA00009121"/>
    </source>
</evidence>
<dbReference type="InterPro" id="IPR001223">
    <property type="entry name" value="Glyco_hydro18_cat"/>
</dbReference>
<dbReference type="SUPFAM" id="SSF51055">
    <property type="entry name" value="Carbohydrate binding domain"/>
    <property type="match status" value="2"/>
</dbReference>
<dbReference type="InterPro" id="IPR014756">
    <property type="entry name" value="Ig_E-set"/>
</dbReference>
<evidence type="ECO:0000256" key="3">
    <source>
        <dbReference type="ARBA" id="ARBA00012729"/>
    </source>
</evidence>
<dbReference type="Gene3D" id="3.10.50.10">
    <property type="match status" value="2"/>
</dbReference>
<evidence type="ECO:0000256" key="5">
    <source>
        <dbReference type="ARBA" id="ARBA00023001"/>
    </source>
</evidence>